<feature type="compositionally biased region" description="Polar residues" evidence="8">
    <location>
        <begin position="1866"/>
        <end position="1884"/>
    </location>
</feature>
<evidence type="ECO:0000256" key="4">
    <source>
        <dbReference type="ARBA" id="ARBA00022553"/>
    </source>
</evidence>
<sequence>MGNENSTSENQQENSGLHNVILWPPNPEPAQRTSSAQSPGSVQPPGNGQNIKRNLEEKSGSSDHGDSHSAGLRSSCPTSEGAASLDPCFLSPEVTGPSKCPQEARGPEGSPLLWPPVPWEFECPPASTPIAKGPPEGCLPSPGAAPEDWPLIQHPRKEPSPNAHGDVPTAFVPEGDSSTQCNVGAIVPSAQGRGGQLKEEGHKLSSSRSTDQLPAISAAPPQELIKGQLCGEDGQPGGSESQGKEVAGGLPLAESRQGAASIPAAPKAPAAAQPDGESSAGLEEPPTKPETPTPQDPAPRALDRETCQVEALPQALADDSGLLGACRPTGNNSGAAREAGTNSWESCQQQMGAHLEHPELPWDSPSPVLAPGPGDSRKETVDASGARGHLETAGMGGHPSIAVCASAGNRPAGASLVSAEPSPQAPTEDAYPPSVSTLQPAAGASAAAEEPGWSTREMVSGTAMPVLTDLAEGLTGREKHTSDLRNEGEGLEGSPGEGPDPVPPEDRGELSTRDHEVQQEVPPPAPPSASDESARKSLGPKDEAVTPESPAVAEKESRPPGANSRGQEEVTQPLDSRDLENPWGEQPGAFGGKPDPEVEKDEVSKLSHDVESRAHPGTDSAQPLKKEGPGHPDRPGSPSKDAAGSSVAYGMMGEARAVHASGSLRKLPGKDLLLPPGPDGTGEHILPEEAVWAGPGLQTQCPDTLQDVGGLERMDYLPALESEKSDFLSAPAAEVNPKAQEAESTSETKMRSPPSAPRPGSCAGEALPTSPGQPCGLGREAAGQEVHADGPPPEGENLAVDSGLAMLSLEQGRQGEPPCLGDPRIQGAASEGPWVSSETPLQPLQSDPEASVFDMLREKPQHGEREKETYPGGLGFRNVGSDAPQIPAGPPEDACWPPYGTEEQASRSGLQRALPKDGLCDAPRSAPRDTVPESPASEQPESSAPTGRGLPVLGQGEQEEACGGSLPAGDSPPAGLLSGRENCCAEQGLNKSQQEPAGVLKASSRHEEACLSDAGASEAADAQPPLRGLGETEQASGNTAGTPPCWPDSVALLDAARGPPAALGVTPTRDAPDREANGETRAGRQQPAPAPPKGMELPITLDAEAQRLLGRSPAAQDQGADGGAAEAGGHAEEGDLGLQRALEGPAEAAVWGGCLQTEQCASPGKEASTFALSEPCRAEQLSASSRDALLAARDLGAIPGSKVDISAAQAVHSPKKPLPPGPPEEAAPSTPYLDIDGAAGKGAEPCAVEESPLALEDATPRKISAGLLALLSQPGAGGEISAVQAGSGSPKAGNFEGPAGSVPYLDRMPLLTENKQVTGEEGARAPGAGTKPGEMPARPASEGSVAGDARETEGSGEKMVEPSKDPRRGVSGGMDASPKHTGMIAGLPDFREHITKIFEKSVLRALTADRPQSTAGEKAGAEGSVRGEDLAGPHPERPPDGTQGAVIAPLPALPAGLGVGTREKKRELPTEAEIPHLVPQDPAPGKLRGLAAPAAEQNLPGASVGKEMAGVPQMVEDSEKPEGAGEAEPGLGGQAHSQQGGAQGELASGVSSPGAVPHTPVEKAADFQVVPQSHGGGASAPEDRIPPGLYHQEAATGDSQPGEDDGAWGFAHTGGPSGMPVFTWALGASSPRGEIVAEAIGAPWPPDALGGEQRHGGGAGISETQNAPEPQAGEASATPLEPSAVAGAAGEAKGDVTLSTAETRARVSGDPPETGAPRMLSGAAPGPALPGTGGAPGCSDGAPGTEDSPDSPSVHQQAEEWPGPEPPIAAGGGKLQVSSPPEPEGPRDPQLQNQAPGALHAERKSPRPDPSTLLSVPEKEAPNVPGNVVSDEARSVGGAERSPVADDVIQPAALEDLENPPLAASPHQSEAISQVSGDLTAQRSSDSEEAFETPESTTPVKAPPAPPPPPPEVTPEPEISTQPPVEEPGCGSETACVPDGPRSSSVEGSPFRPPSHSFSAVFDEDKPIASSGTYNLDFDTIELVDDFQTLEPRCSDSKSQECKVNTRRKSTDSVPVSKSTLSRSLSLQASDFDGASCSGNAEAVALAPDAYGAGSSSASSTLKRTKKPRPPSLKKKQTTKKPTETPPVKETPQEPVEESPVPSEENRAVETKTEASAPALAEEVPLEPAAVPKAACPLDPEGAEGAVPPASGSGRVQNSPPVGRKTLPLATAPEAVEVTPSDGGGQEDSPVKGLSVRLEFDYSEDKGSWDTQQENPPPTKKLGKKPVAKMPLRRPKMKKTPEKLDNAPASPTRCPDEPNDIPIAKGTYTFDIDKWDDPNFNPFSSTSKMQESPKLPQQSYNFDADACDESIDPFKTSSKTPASPSKSPASFEIPASAIEANGVDGDGPNKPAKKKKTPLKTDTFRVKRSPKRSPLSDPPSQDSTPAATPETPVISAVVHATDEEKLAVTNQKWTCVTVDLEADKQDYPQPSDLSTFVNDTKFNSPTEELDYRNSYEIEYMEKIGSSLPQDDDAPKKQALYLMFDTSQESPVKSPPVRTSESPTPCSGSSFEETEALVNAGAKIQHPVTRGLAPNQEPHLQVPEKSSQKELEAMTLGTASDAIEIREAGHPTDVSISKTALYSRIGTAEVDKPAGLLFQQPDLDSALRIARAEIITKESEVSEWKAKYEESRREVMEMRKIVAEYEKTIAQMIEDEQREKSVSHQTVQQLVLEKEQALADLNSVEKSLADLFRRYEKMKEVLEGFRKNEEVLKKCAQEYLSRVKKEEQRYQALKVHAEEKLDRANAEIAQVRGKAQQEQAAYQASLRKEQLRVDALERTLEQKNKEIEELTKICDELIAKMGKS</sequence>
<reference evidence="11" key="1">
    <citation type="submission" date="2025-08" db="UniProtKB">
        <authorList>
            <consortium name="RefSeq"/>
        </authorList>
    </citation>
    <scope>IDENTIFICATION</scope>
    <source>
        <tissue evidence="11">Blood</tissue>
    </source>
</reference>
<dbReference type="Pfam" id="PF05010">
    <property type="entry name" value="TACC_C"/>
    <property type="match status" value="1"/>
</dbReference>
<evidence type="ECO:0000313" key="10">
    <source>
        <dbReference type="Proteomes" id="UP001652583"/>
    </source>
</evidence>
<keyword evidence="6" id="KW-0206">Cytoskeleton</keyword>
<feature type="compositionally biased region" description="Polar residues" evidence="8">
    <location>
        <begin position="2431"/>
        <end position="2446"/>
    </location>
</feature>
<feature type="compositionally biased region" description="Pro residues" evidence="8">
    <location>
        <begin position="1216"/>
        <end position="1225"/>
    </location>
</feature>
<feature type="compositionally biased region" description="Basic residues" evidence="8">
    <location>
        <begin position="2221"/>
        <end position="2238"/>
    </location>
</feature>
<feature type="region of interest" description="Disordered" evidence="8">
    <location>
        <begin position="2051"/>
        <end position="2394"/>
    </location>
</feature>
<feature type="region of interest" description="Disordered" evidence="8">
    <location>
        <begin position="1408"/>
        <end position="1615"/>
    </location>
</feature>
<feature type="compositionally biased region" description="Basic and acidic residues" evidence="8">
    <location>
        <begin position="1425"/>
        <end position="1439"/>
    </location>
</feature>
<dbReference type="PANTHER" id="PTHR13924">
    <property type="entry name" value="TRANSFORMING ACIDIC COILED-COIL CONTAINING PROTEIN 1/2"/>
    <property type="match status" value="1"/>
</dbReference>
<feature type="compositionally biased region" description="Basic and acidic residues" evidence="8">
    <location>
        <begin position="475"/>
        <end position="488"/>
    </location>
</feature>
<keyword evidence="10" id="KW-1185">Reference proteome</keyword>
<feature type="compositionally biased region" description="Basic and acidic residues" evidence="8">
    <location>
        <begin position="504"/>
        <end position="518"/>
    </location>
</feature>
<dbReference type="InterPro" id="IPR007707">
    <property type="entry name" value="TACC_C"/>
</dbReference>
<evidence type="ECO:0000256" key="2">
    <source>
        <dbReference type="ARBA" id="ARBA00009423"/>
    </source>
</evidence>
<feature type="compositionally biased region" description="Basic and acidic residues" evidence="8">
    <location>
        <begin position="594"/>
        <end position="616"/>
    </location>
</feature>
<feature type="compositionally biased region" description="Low complexity" evidence="8">
    <location>
        <begin position="440"/>
        <end position="454"/>
    </location>
</feature>
<feature type="region of interest" description="Disordered" evidence="8">
    <location>
        <begin position="1992"/>
        <end position="2037"/>
    </location>
</feature>
<feature type="compositionally biased region" description="Pro residues" evidence="8">
    <location>
        <begin position="1901"/>
        <end position="1914"/>
    </location>
</feature>
<feature type="region of interest" description="Disordered" evidence="8">
    <location>
        <begin position="1"/>
        <end position="113"/>
    </location>
</feature>
<evidence type="ECO:0000259" key="9">
    <source>
        <dbReference type="Pfam" id="PF05010"/>
    </source>
</evidence>
<proteinExistence type="inferred from homology"/>
<feature type="compositionally biased region" description="Basic and acidic residues" evidence="8">
    <location>
        <begin position="1348"/>
        <end position="1368"/>
    </location>
</feature>
<feature type="compositionally biased region" description="Low complexity" evidence="8">
    <location>
        <begin position="2086"/>
        <end position="2103"/>
    </location>
</feature>
<comment type="similarity">
    <text evidence="2">Belongs to the TACC family.</text>
</comment>
<dbReference type="PANTHER" id="PTHR13924:SF11">
    <property type="entry name" value="TRANSFORMING ACIDIC COILED-COIL-CONTAINING PROTEIN 2"/>
    <property type="match status" value="1"/>
</dbReference>
<feature type="compositionally biased region" description="Basic and acidic residues" evidence="8">
    <location>
        <begin position="2104"/>
        <end position="2113"/>
    </location>
</feature>
<keyword evidence="4" id="KW-0597">Phosphoprotein</keyword>
<evidence type="ECO:0000313" key="11">
    <source>
        <dbReference type="RefSeq" id="XP_026919083.2"/>
    </source>
</evidence>
<feature type="compositionally biased region" description="Pro residues" evidence="8">
    <location>
        <begin position="288"/>
        <end position="297"/>
    </location>
</feature>
<keyword evidence="3" id="KW-0963">Cytoplasm</keyword>
<dbReference type="InterPro" id="IPR039915">
    <property type="entry name" value="TACC"/>
</dbReference>
<comment type="subcellular location">
    <subcellularLocation>
        <location evidence="1">Cytoplasm</location>
        <location evidence="1">Cytoskeleton</location>
    </subcellularLocation>
</comment>
<dbReference type="GO" id="GO:0007097">
    <property type="term" value="P:nuclear migration"/>
    <property type="evidence" value="ECO:0007669"/>
    <property type="project" value="TreeGrafter"/>
</dbReference>
<feature type="compositionally biased region" description="Basic and acidic residues" evidence="8">
    <location>
        <begin position="1070"/>
        <end position="1082"/>
    </location>
</feature>
<dbReference type="GO" id="GO:0005856">
    <property type="term" value="C:cytoskeleton"/>
    <property type="evidence" value="ECO:0007669"/>
    <property type="project" value="UniProtKB-SubCell"/>
</dbReference>
<keyword evidence="5 7" id="KW-0175">Coiled coil</keyword>
<evidence type="ECO:0000256" key="7">
    <source>
        <dbReference type="SAM" id="Coils"/>
    </source>
</evidence>
<feature type="compositionally biased region" description="Basic and acidic residues" evidence="8">
    <location>
        <begin position="855"/>
        <end position="869"/>
    </location>
</feature>
<feature type="compositionally biased region" description="Polar residues" evidence="8">
    <location>
        <begin position="31"/>
        <end position="52"/>
    </location>
</feature>
<feature type="region of interest" description="Disordered" evidence="8">
    <location>
        <begin position="727"/>
        <end position="1142"/>
    </location>
</feature>
<feature type="compositionally biased region" description="Low complexity" evidence="8">
    <location>
        <begin position="1524"/>
        <end position="1540"/>
    </location>
</feature>
<evidence type="ECO:0000256" key="3">
    <source>
        <dbReference type="ARBA" id="ARBA00022490"/>
    </source>
</evidence>
<gene>
    <name evidence="11" type="primary">TACC2</name>
</gene>
<feature type="region of interest" description="Disordered" evidence="8">
    <location>
        <begin position="1208"/>
        <end position="1252"/>
    </location>
</feature>
<dbReference type="RefSeq" id="XP_026919083.2">
    <property type="nucleotide sequence ID" value="XM_027063282.2"/>
</dbReference>
<feature type="compositionally biased region" description="Low complexity" evidence="8">
    <location>
        <begin position="259"/>
        <end position="274"/>
    </location>
</feature>
<feature type="region of interest" description="Disordered" evidence="8">
    <location>
        <begin position="1642"/>
        <end position="1964"/>
    </location>
</feature>
<evidence type="ECO:0000256" key="1">
    <source>
        <dbReference type="ARBA" id="ARBA00004245"/>
    </source>
</evidence>
<dbReference type="GO" id="GO:0007052">
    <property type="term" value="P:mitotic spindle organization"/>
    <property type="evidence" value="ECO:0007669"/>
    <property type="project" value="InterPro"/>
</dbReference>
<accession>A0A6J1ZPJ8</accession>
<feature type="domain" description="Transforming acidic coiled-coil-containing protein C-terminal" evidence="9">
    <location>
        <begin position="2597"/>
        <end position="2797"/>
    </location>
</feature>
<evidence type="ECO:0000256" key="6">
    <source>
        <dbReference type="ARBA" id="ARBA00023212"/>
    </source>
</evidence>
<feature type="compositionally biased region" description="Basic and acidic residues" evidence="8">
    <location>
        <begin position="2198"/>
        <end position="2208"/>
    </location>
</feature>
<dbReference type="GO" id="GO:0005737">
    <property type="term" value="C:cytoplasm"/>
    <property type="evidence" value="ECO:0007669"/>
    <property type="project" value="TreeGrafter"/>
</dbReference>
<dbReference type="Gene3D" id="1.20.5.1700">
    <property type="match status" value="1"/>
</dbReference>
<feature type="compositionally biased region" description="Polar residues" evidence="8">
    <location>
        <begin position="836"/>
        <end position="845"/>
    </location>
</feature>
<feature type="compositionally biased region" description="Polar residues" evidence="8">
    <location>
        <begin position="329"/>
        <end position="351"/>
    </location>
</feature>
<evidence type="ECO:0000256" key="5">
    <source>
        <dbReference type="ARBA" id="ARBA00023054"/>
    </source>
</evidence>
<feature type="region of interest" description="Disordered" evidence="8">
    <location>
        <begin position="2425"/>
        <end position="2447"/>
    </location>
</feature>
<feature type="coiled-coil region" evidence="7">
    <location>
        <begin position="2613"/>
        <end position="2799"/>
    </location>
</feature>
<feature type="compositionally biased region" description="Basic and acidic residues" evidence="8">
    <location>
        <begin position="532"/>
        <end position="544"/>
    </location>
</feature>
<feature type="compositionally biased region" description="Low complexity" evidence="8">
    <location>
        <begin position="1"/>
        <end position="15"/>
    </location>
</feature>
<feature type="compositionally biased region" description="Polar residues" evidence="8">
    <location>
        <begin position="2486"/>
        <end position="2510"/>
    </location>
</feature>
<feature type="region of interest" description="Disordered" evidence="8">
    <location>
        <begin position="1278"/>
        <end position="1384"/>
    </location>
</feature>
<feature type="compositionally biased region" description="Low complexity" evidence="8">
    <location>
        <begin position="2114"/>
        <end position="2135"/>
    </location>
</feature>
<feature type="compositionally biased region" description="Polar residues" evidence="8">
    <location>
        <begin position="2012"/>
        <end position="2029"/>
    </location>
</feature>
<feature type="compositionally biased region" description="Basic and acidic residues" evidence="8">
    <location>
        <begin position="53"/>
        <end position="67"/>
    </location>
</feature>
<dbReference type="GO" id="GO:0021987">
    <property type="term" value="P:cerebral cortex development"/>
    <property type="evidence" value="ECO:0007669"/>
    <property type="project" value="TreeGrafter"/>
</dbReference>
<feature type="compositionally biased region" description="Polar residues" evidence="8">
    <location>
        <begin position="2281"/>
        <end position="2301"/>
    </location>
</feature>
<feature type="region of interest" description="Disordered" evidence="8">
    <location>
        <begin position="412"/>
        <end position="648"/>
    </location>
</feature>
<evidence type="ECO:0000256" key="8">
    <source>
        <dbReference type="SAM" id="MobiDB-lite"/>
    </source>
</evidence>
<organism evidence="10 11">
    <name type="scientific">Acinonyx jubatus</name>
    <name type="common">Cheetah</name>
    <dbReference type="NCBI Taxonomy" id="32536"/>
    <lineage>
        <taxon>Eukaryota</taxon>
        <taxon>Metazoa</taxon>
        <taxon>Chordata</taxon>
        <taxon>Craniata</taxon>
        <taxon>Vertebrata</taxon>
        <taxon>Euteleostomi</taxon>
        <taxon>Mammalia</taxon>
        <taxon>Eutheria</taxon>
        <taxon>Laurasiatheria</taxon>
        <taxon>Carnivora</taxon>
        <taxon>Feliformia</taxon>
        <taxon>Felidae</taxon>
        <taxon>Felinae</taxon>
        <taxon>Acinonyx</taxon>
    </lineage>
</organism>
<dbReference type="GeneID" id="106969403"/>
<feature type="compositionally biased region" description="Low complexity" evidence="8">
    <location>
        <begin position="2313"/>
        <end position="2331"/>
    </location>
</feature>
<feature type="region of interest" description="Disordered" evidence="8">
    <location>
        <begin position="125"/>
        <end position="398"/>
    </location>
</feature>
<feature type="region of interest" description="Disordered" evidence="8">
    <location>
        <begin position="661"/>
        <end position="685"/>
    </location>
</feature>
<name>A0A6J1ZPJ8_ACIJB</name>
<feature type="compositionally biased region" description="Low complexity" evidence="8">
    <location>
        <begin position="932"/>
        <end position="945"/>
    </location>
</feature>
<feature type="compositionally biased region" description="Basic residues" evidence="8">
    <location>
        <begin position="2063"/>
        <end position="2079"/>
    </location>
</feature>
<dbReference type="Proteomes" id="UP001652583">
    <property type="component" value="Chromosome D2"/>
</dbReference>
<feature type="compositionally biased region" description="Basic and acidic residues" evidence="8">
    <location>
        <begin position="624"/>
        <end position="634"/>
    </location>
</feature>
<feature type="region of interest" description="Disordered" evidence="8">
    <location>
        <begin position="2486"/>
        <end position="2548"/>
    </location>
</feature>
<protein>
    <submittedName>
        <fullName evidence="11">Transforming acidic coiled-coil-containing protein 2 isoform X14</fullName>
    </submittedName>
</protein>